<gene>
    <name evidence="2" type="ORF">TEA_024845</name>
</gene>
<feature type="region of interest" description="Disordered" evidence="1">
    <location>
        <begin position="314"/>
        <end position="404"/>
    </location>
</feature>
<comment type="caution">
    <text evidence="2">The sequence shown here is derived from an EMBL/GenBank/DDBJ whole genome shotgun (WGS) entry which is preliminary data.</text>
</comment>
<proteinExistence type="predicted"/>
<dbReference type="Proteomes" id="UP000306102">
    <property type="component" value="Unassembled WGS sequence"/>
</dbReference>
<dbReference type="STRING" id="542762.A0A4S4EDZ8"/>
<feature type="region of interest" description="Disordered" evidence="1">
    <location>
        <begin position="514"/>
        <end position="573"/>
    </location>
</feature>
<reference evidence="2 3" key="1">
    <citation type="journal article" date="2018" name="Proc. Natl. Acad. Sci. U.S.A.">
        <title>Draft genome sequence of Camellia sinensis var. sinensis provides insights into the evolution of the tea genome and tea quality.</title>
        <authorList>
            <person name="Wei C."/>
            <person name="Yang H."/>
            <person name="Wang S."/>
            <person name="Zhao J."/>
            <person name="Liu C."/>
            <person name="Gao L."/>
            <person name="Xia E."/>
            <person name="Lu Y."/>
            <person name="Tai Y."/>
            <person name="She G."/>
            <person name="Sun J."/>
            <person name="Cao H."/>
            <person name="Tong W."/>
            <person name="Gao Q."/>
            <person name="Li Y."/>
            <person name="Deng W."/>
            <person name="Jiang X."/>
            <person name="Wang W."/>
            <person name="Chen Q."/>
            <person name="Zhang S."/>
            <person name="Li H."/>
            <person name="Wu J."/>
            <person name="Wang P."/>
            <person name="Li P."/>
            <person name="Shi C."/>
            <person name="Zheng F."/>
            <person name="Jian J."/>
            <person name="Huang B."/>
            <person name="Shan D."/>
            <person name="Shi M."/>
            <person name="Fang C."/>
            <person name="Yue Y."/>
            <person name="Li F."/>
            <person name="Li D."/>
            <person name="Wei S."/>
            <person name="Han B."/>
            <person name="Jiang C."/>
            <person name="Yin Y."/>
            <person name="Xia T."/>
            <person name="Zhang Z."/>
            <person name="Bennetzen J.L."/>
            <person name="Zhao S."/>
            <person name="Wan X."/>
        </authorList>
    </citation>
    <scope>NUCLEOTIDE SEQUENCE [LARGE SCALE GENOMIC DNA]</scope>
    <source>
        <strain evidence="3">cv. Shuchazao</strain>
        <tissue evidence="2">Leaf</tissue>
    </source>
</reference>
<feature type="region of interest" description="Disordered" evidence="1">
    <location>
        <begin position="433"/>
        <end position="497"/>
    </location>
</feature>
<feature type="compositionally biased region" description="Basic residues" evidence="1">
    <location>
        <begin position="556"/>
        <end position="568"/>
    </location>
</feature>
<feature type="region of interest" description="Disordered" evidence="1">
    <location>
        <begin position="1134"/>
        <end position="1157"/>
    </location>
</feature>
<feature type="compositionally biased region" description="Polar residues" evidence="1">
    <location>
        <begin position="433"/>
        <end position="443"/>
    </location>
</feature>
<organism evidence="2 3">
    <name type="scientific">Camellia sinensis var. sinensis</name>
    <name type="common">China tea</name>
    <dbReference type="NCBI Taxonomy" id="542762"/>
    <lineage>
        <taxon>Eukaryota</taxon>
        <taxon>Viridiplantae</taxon>
        <taxon>Streptophyta</taxon>
        <taxon>Embryophyta</taxon>
        <taxon>Tracheophyta</taxon>
        <taxon>Spermatophyta</taxon>
        <taxon>Magnoliopsida</taxon>
        <taxon>eudicotyledons</taxon>
        <taxon>Gunneridae</taxon>
        <taxon>Pentapetalae</taxon>
        <taxon>asterids</taxon>
        <taxon>Ericales</taxon>
        <taxon>Theaceae</taxon>
        <taxon>Camellia</taxon>
    </lineage>
</organism>
<sequence>MLSCGINSDLPPIPQCLPLEPINLSNQKYTRSGELRRVLGVSIGTGNNALEDCCLKNHPPVATEELKNFKDCVQDGSRKARDRAKMLSESISKLDKYRKALISSKKRQRNDLLSNERSGGASVSKVGSQILRNPNDHATQRFEDKTTRTTGLGLKKRIRTSMADGQSSVVLKQQIFMEKDREVLKAGCTGDIQIEEKIQRLPAGGGWEKKMKRKRSIGVGITNRAINGEQDMKRDTQKPNADTKLRSCDALGIRARSSPGLSGIDKLDESFEPVSSQSCTVLRNELETVPSPKDRTTILEERISVKGINKLSIHKEKPAGSPSTVTKGKVSRAQRTGSIMNMEPSPQGHPSSGAREGSELPTTENKVPPLGMTNNHKRPMSTGSSAHPMTHWVRKRPHKISRTRRSNLVSHVINNDEDQISSQGFAASDLSSRYSSHVDNNNPKLKMKLGSIPSPIGLSEGEESGGGGSQLKGKGADNGEVSVNADHNDGPSILLSRKNKIPVKEEIGEDIHSQGKVGSFLSSSKPVVTHTREEGEKFSTTKQLQSIKRGFDKNKSKSGRPPSKKLKDRKTSTRAGLVLNSSSDFTGESDDDHEQILAAANAARKASYLACSGQFWKKIEYIFASVSSQDTSYLKQQLSFAEELNESLSRMFGDEYNTSGALNHEEVNYYSRGTHGVCSNQESSESDAFCERVDMGRKLDKVPSLFQRVLSALIEEDESEEFYHQNDGINISFQCASDDSHCGSCNHIDVEPKDRDRMESEVESEAGLQIQKHCFLDRFSCNKSASSNTYSNRSVSSSLCNNEQWQADDGLSHLDSGFVSRIPQNALSVPHPTQTNVSDSSSVHCQYQMLCFDDRLLLELQSIGLCPETMTDLAAGQERINQDIMELQGGLFQQVGRLKKNLGEIDKAIQYARDLERRDIEQVAMNKLVEMAYKKRMAYRGSNSSKSVIRKVSKQVALAFVKRTLARCKKFEDTGRSCFSEPHLQGVIFPAHSCNSDAQSIDCVASGTASNTYDEAFNHKAEAKSSATGAVCSTFKRPDSRINNADRGSSDALGAISPSEIGLFKQEPILNKGDKREVLLDDVVGSAFPKLSVIGSKPHCWVMEKNNVRDKEQNRDILPSDSVSGFGYPSLGSFRSEQKSRAKPKQQTNHLPTSGNGLQASFMGLPAAVNVPRDSSKEAEKTIDFANLQLNELDSIELRVPNELAGHQDLSSWLNFDEDGLQDHDSMGLEIPMDDLSELNMLI</sequence>
<feature type="compositionally biased region" description="Basic and acidic residues" evidence="1">
    <location>
        <begin position="530"/>
        <end position="539"/>
    </location>
</feature>
<name>A0A4S4EDZ8_CAMSN</name>
<feature type="compositionally biased region" description="Polar residues" evidence="1">
    <location>
        <begin position="1145"/>
        <end position="1157"/>
    </location>
</feature>
<feature type="region of interest" description="Disordered" evidence="1">
    <location>
        <begin position="108"/>
        <end position="150"/>
    </location>
</feature>
<keyword evidence="3" id="KW-1185">Reference proteome</keyword>
<evidence type="ECO:0000313" key="3">
    <source>
        <dbReference type="Proteomes" id="UP000306102"/>
    </source>
</evidence>
<dbReference type="EMBL" id="SDRB02005581">
    <property type="protein sequence ID" value="THG13976.1"/>
    <property type="molecule type" value="Genomic_DNA"/>
</dbReference>
<protein>
    <submittedName>
        <fullName evidence="2">Uncharacterized protein</fullName>
    </submittedName>
</protein>
<accession>A0A4S4EDZ8</accession>
<feature type="compositionally biased region" description="Basic and acidic residues" evidence="1">
    <location>
        <begin position="134"/>
        <end position="147"/>
    </location>
</feature>
<evidence type="ECO:0000313" key="2">
    <source>
        <dbReference type="EMBL" id="THG13976.1"/>
    </source>
</evidence>
<dbReference type="AlphaFoldDB" id="A0A4S4EDZ8"/>
<feature type="compositionally biased region" description="Basic residues" evidence="1">
    <location>
        <begin position="392"/>
        <end position="404"/>
    </location>
</feature>
<dbReference type="PANTHER" id="PTHR31115:SF4">
    <property type="entry name" value="SPECTRIN BETA CHAIN, BRAIN"/>
    <property type="match status" value="1"/>
</dbReference>
<dbReference type="PANTHER" id="PTHR31115">
    <property type="entry name" value="OS05G0107300 PROTEIN"/>
    <property type="match status" value="1"/>
</dbReference>
<evidence type="ECO:0000256" key="1">
    <source>
        <dbReference type="SAM" id="MobiDB-lite"/>
    </source>
</evidence>